<keyword evidence="4" id="KW-1185">Reference proteome</keyword>
<dbReference type="OMA" id="CFLEQPN"/>
<reference evidence="3 4" key="1">
    <citation type="journal article" date="2010" name="Nature">
        <title>The Ectocarpus genome and the independent evolution of multicellularity in brown algae.</title>
        <authorList>
            <person name="Cock J.M."/>
            <person name="Sterck L."/>
            <person name="Rouze P."/>
            <person name="Scornet D."/>
            <person name="Allen A.E."/>
            <person name="Amoutzias G."/>
            <person name="Anthouard V."/>
            <person name="Artiguenave F."/>
            <person name="Aury J.M."/>
            <person name="Badger J.H."/>
            <person name="Beszteri B."/>
            <person name="Billiau K."/>
            <person name="Bonnet E."/>
            <person name="Bothwell J.H."/>
            <person name="Bowler C."/>
            <person name="Boyen C."/>
            <person name="Brownlee C."/>
            <person name="Carrano C.J."/>
            <person name="Charrier B."/>
            <person name="Cho G.Y."/>
            <person name="Coelho S.M."/>
            <person name="Collen J."/>
            <person name="Corre E."/>
            <person name="Da Silva C."/>
            <person name="Delage L."/>
            <person name="Delaroque N."/>
            <person name="Dittami S.M."/>
            <person name="Doulbeau S."/>
            <person name="Elias M."/>
            <person name="Farnham G."/>
            <person name="Gachon C.M."/>
            <person name="Gschloessl B."/>
            <person name="Heesch S."/>
            <person name="Jabbari K."/>
            <person name="Jubin C."/>
            <person name="Kawai H."/>
            <person name="Kimura K."/>
            <person name="Kloareg B."/>
            <person name="Kupper F.C."/>
            <person name="Lang D."/>
            <person name="Le Bail A."/>
            <person name="Leblanc C."/>
            <person name="Lerouge P."/>
            <person name="Lohr M."/>
            <person name="Lopez P.J."/>
            <person name="Martens C."/>
            <person name="Maumus F."/>
            <person name="Michel G."/>
            <person name="Miranda-Saavedra D."/>
            <person name="Morales J."/>
            <person name="Moreau H."/>
            <person name="Motomura T."/>
            <person name="Nagasato C."/>
            <person name="Napoli C.A."/>
            <person name="Nelson D.R."/>
            <person name="Nyvall-Collen P."/>
            <person name="Peters A.F."/>
            <person name="Pommier C."/>
            <person name="Potin P."/>
            <person name="Poulain J."/>
            <person name="Quesneville H."/>
            <person name="Read B."/>
            <person name="Rensing S.A."/>
            <person name="Ritter A."/>
            <person name="Rousvoal S."/>
            <person name="Samanta M."/>
            <person name="Samson G."/>
            <person name="Schroeder D.C."/>
            <person name="Segurens B."/>
            <person name="Strittmatter M."/>
            <person name="Tonon T."/>
            <person name="Tregear J.W."/>
            <person name="Valentin K."/>
            <person name="von Dassow P."/>
            <person name="Yamagishi T."/>
            <person name="Van de Peer Y."/>
            <person name="Wincker P."/>
        </authorList>
    </citation>
    <scope>NUCLEOTIDE SEQUENCE [LARGE SCALE GENOMIC DNA]</scope>
    <source>
        <strain evidence="4">Ec32 / CCAP1310/4</strain>
    </source>
</reference>
<evidence type="ECO:0000313" key="4">
    <source>
        <dbReference type="Proteomes" id="UP000002630"/>
    </source>
</evidence>
<dbReference type="AlphaFoldDB" id="D8LRV1"/>
<dbReference type="Pfam" id="PF07714">
    <property type="entry name" value="PK_Tyr_Ser-Thr"/>
    <property type="match status" value="1"/>
</dbReference>
<dbReference type="InterPro" id="IPR011009">
    <property type="entry name" value="Kinase-like_dom_sf"/>
</dbReference>
<dbReference type="InterPro" id="IPR001245">
    <property type="entry name" value="Ser-Thr/Tyr_kinase_cat_dom"/>
</dbReference>
<dbReference type="EMBL" id="FN648926">
    <property type="protein sequence ID" value="CBN73868.1"/>
    <property type="molecule type" value="Genomic_DNA"/>
</dbReference>
<proteinExistence type="predicted"/>
<keyword evidence="3" id="KW-0418">Kinase</keyword>
<evidence type="ECO:0000256" key="1">
    <source>
        <dbReference type="SAM" id="MobiDB-lite"/>
    </source>
</evidence>
<dbReference type="Proteomes" id="UP000002630">
    <property type="component" value="Linkage Group LG06"/>
</dbReference>
<gene>
    <name evidence="3" type="primary">PK</name>
    <name evidence="3" type="ORF">Esi_0007_0194</name>
</gene>
<dbReference type="PANTHER" id="PTHR44329">
    <property type="entry name" value="SERINE/THREONINE-PROTEIN KINASE TNNI3K-RELATED"/>
    <property type="match status" value="1"/>
</dbReference>
<dbReference type="SMART" id="SM00220">
    <property type="entry name" value="S_TKc"/>
    <property type="match status" value="1"/>
</dbReference>
<dbReference type="InParanoid" id="D8LRV1"/>
<dbReference type="PANTHER" id="PTHR44329:SF289">
    <property type="entry name" value="SERINE_THREONINE-PROTEIN KINASE VIK"/>
    <property type="match status" value="1"/>
</dbReference>
<accession>D8LRV1</accession>
<dbReference type="SUPFAM" id="SSF56112">
    <property type="entry name" value="Protein kinase-like (PK-like)"/>
    <property type="match status" value="1"/>
</dbReference>
<evidence type="ECO:0000259" key="2">
    <source>
        <dbReference type="PROSITE" id="PS50011"/>
    </source>
</evidence>
<dbReference type="GO" id="GO:0005524">
    <property type="term" value="F:ATP binding"/>
    <property type="evidence" value="ECO:0007669"/>
    <property type="project" value="InterPro"/>
</dbReference>
<dbReference type="Gene3D" id="3.30.200.20">
    <property type="entry name" value="Phosphorylase Kinase, domain 1"/>
    <property type="match status" value="1"/>
</dbReference>
<organism evidence="3 4">
    <name type="scientific">Ectocarpus siliculosus</name>
    <name type="common">Brown alga</name>
    <name type="synonym">Conferva siliculosa</name>
    <dbReference type="NCBI Taxonomy" id="2880"/>
    <lineage>
        <taxon>Eukaryota</taxon>
        <taxon>Sar</taxon>
        <taxon>Stramenopiles</taxon>
        <taxon>Ochrophyta</taxon>
        <taxon>PX clade</taxon>
        <taxon>Phaeophyceae</taxon>
        <taxon>Ectocarpales</taxon>
        <taxon>Ectocarpaceae</taxon>
        <taxon>Ectocarpus</taxon>
    </lineage>
</organism>
<evidence type="ECO:0000313" key="3">
    <source>
        <dbReference type="EMBL" id="CBN73868.1"/>
    </source>
</evidence>
<dbReference type="STRING" id="2880.D8LRV1"/>
<dbReference type="InterPro" id="IPR000719">
    <property type="entry name" value="Prot_kinase_dom"/>
</dbReference>
<name>D8LRV1_ECTSI</name>
<keyword evidence="3" id="KW-0808">Transferase</keyword>
<dbReference type="EMBL" id="FN649731">
    <property type="protein sequence ID" value="CBN73868.1"/>
    <property type="molecule type" value="Genomic_DNA"/>
</dbReference>
<sequence length="565" mass="62944">MAVLPDVLEDTGSQSPVPPDAELLKVDTCLSVGALSLKFDIAELWRFGPDTSKSRSGKAREVRGGAGGASGVAGGGNVKAHCEHVYTMPATLKTYSGRIMGMWNSGFDDSRAPQHHVLSPQLCEQARASECPLWFKSTPARKLHPSLPINTAVVLPVHLHVDSDDEDKMADDTYIAVFLSLTLHERNLLSLDFLEHISKAATTLFLEQKEKKKMKMKLPCGVAKGHPEKSAFVETHLQDVPVVAHPGGMLNTNVAWAELGDVDFLVNGSRCTIYTAVYKDQQVVVKLMRKDVQDAALVRDELELELALLRRVRHENIVRLLGAGKDPERFLIIARLDGGTLSQRCDHGSRLRDRRGRFKTGKPFSHMQLLRCARQLAAALRHLHEEAIPGRMVVHRDVKPDNIGFNADGDLKLLDLGLSKVVSKSEVDNAMFNMTGETGSVRYMAPEVAESRPYNEKVDVYSFGIILWEMSTLKKPFDGMGRDRFLSQVIRGSHRPPVHKKWPKPWSELMQSCWAEDPTKRPSFAKVGDLLQGMLQDGIDQNWNKAPPTGFMSRLGLKNRHSSWF</sequence>
<feature type="region of interest" description="Disordered" evidence="1">
    <location>
        <begin position="50"/>
        <end position="71"/>
    </location>
</feature>
<dbReference type="Gene3D" id="1.10.510.10">
    <property type="entry name" value="Transferase(Phosphotransferase) domain 1"/>
    <property type="match status" value="1"/>
</dbReference>
<feature type="domain" description="Protein kinase" evidence="2">
    <location>
        <begin position="259"/>
        <end position="535"/>
    </location>
</feature>
<dbReference type="OrthoDB" id="192267at2759"/>
<dbReference type="PROSITE" id="PS50011">
    <property type="entry name" value="PROTEIN_KINASE_DOM"/>
    <property type="match status" value="1"/>
</dbReference>
<dbReference type="InterPro" id="IPR051681">
    <property type="entry name" value="Ser/Thr_Kinases-Pseudokinases"/>
</dbReference>
<dbReference type="GO" id="GO:0004674">
    <property type="term" value="F:protein serine/threonine kinase activity"/>
    <property type="evidence" value="ECO:0007669"/>
    <property type="project" value="TreeGrafter"/>
</dbReference>
<protein>
    <submittedName>
        <fullName evidence="3">Serine/threonine-protein kinase CTR1</fullName>
    </submittedName>
</protein>